<name>A0A834T5F4_9FABA</name>
<dbReference type="AlphaFoldDB" id="A0A834T5F4"/>
<evidence type="ECO:0000313" key="2">
    <source>
        <dbReference type="EMBL" id="KAF7815355.1"/>
    </source>
</evidence>
<dbReference type="EMBL" id="JAAIUW010000009">
    <property type="protein sequence ID" value="KAF7815355.1"/>
    <property type="molecule type" value="Genomic_DNA"/>
</dbReference>
<feature type="region of interest" description="Disordered" evidence="1">
    <location>
        <begin position="1"/>
        <end position="60"/>
    </location>
</feature>
<keyword evidence="3" id="KW-1185">Reference proteome</keyword>
<reference evidence="2" key="1">
    <citation type="submission" date="2020-09" db="EMBL/GenBank/DDBJ databases">
        <title>Genome-Enabled Discovery of Anthraquinone Biosynthesis in Senna tora.</title>
        <authorList>
            <person name="Kang S.-H."/>
            <person name="Pandey R.P."/>
            <person name="Lee C.-M."/>
            <person name="Sim J.-S."/>
            <person name="Jeong J.-T."/>
            <person name="Choi B.-S."/>
            <person name="Jung M."/>
            <person name="Ginzburg D."/>
            <person name="Zhao K."/>
            <person name="Won S.Y."/>
            <person name="Oh T.-J."/>
            <person name="Yu Y."/>
            <person name="Kim N.-H."/>
            <person name="Lee O.R."/>
            <person name="Lee T.-H."/>
            <person name="Bashyal P."/>
            <person name="Kim T.-S."/>
            <person name="Lee W.-H."/>
            <person name="Kawkins C."/>
            <person name="Kim C.-K."/>
            <person name="Kim J.S."/>
            <person name="Ahn B.O."/>
            <person name="Rhee S.Y."/>
            <person name="Sohng J.K."/>
        </authorList>
    </citation>
    <scope>NUCLEOTIDE SEQUENCE</scope>
    <source>
        <tissue evidence="2">Leaf</tissue>
    </source>
</reference>
<sequence>MDKIETQTEFPKQQTHDNRFGKVYTRRHETQTKNHTTPMMQTEAKNTMPSPTNSKDSDEGLNLPIAIRKGADGAQGRLGWVDSKEVEQHPAASKFIRAVQIVPFLASENGSARSHARKQSSTRKTCDNIKKSQEPTKKIQEMHYWRNNNVCGKIIKITSHLRLKHQNTQTAAPVVSAIQDYAADFQLGNPNHHQPPYVIGQLVPQVTHRTSAKLRAMPADQ</sequence>
<evidence type="ECO:0000256" key="1">
    <source>
        <dbReference type="SAM" id="MobiDB-lite"/>
    </source>
</evidence>
<accession>A0A834T5F4</accession>
<evidence type="ECO:0000313" key="3">
    <source>
        <dbReference type="Proteomes" id="UP000634136"/>
    </source>
</evidence>
<protein>
    <submittedName>
        <fullName evidence="2">Uncharacterized protein</fullName>
    </submittedName>
</protein>
<feature type="compositionally biased region" description="Polar residues" evidence="1">
    <location>
        <begin position="33"/>
        <end position="54"/>
    </location>
</feature>
<gene>
    <name evidence="2" type="ORF">G2W53_029324</name>
</gene>
<feature type="compositionally biased region" description="Basic and acidic residues" evidence="1">
    <location>
        <begin position="14"/>
        <end position="32"/>
    </location>
</feature>
<proteinExistence type="predicted"/>
<dbReference type="Proteomes" id="UP000634136">
    <property type="component" value="Unassembled WGS sequence"/>
</dbReference>
<organism evidence="2 3">
    <name type="scientific">Senna tora</name>
    <dbReference type="NCBI Taxonomy" id="362788"/>
    <lineage>
        <taxon>Eukaryota</taxon>
        <taxon>Viridiplantae</taxon>
        <taxon>Streptophyta</taxon>
        <taxon>Embryophyta</taxon>
        <taxon>Tracheophyta</taxon>
        <taxon>Spermatophyta</taxon>
        <taxon>Magnoliopsida</taxon>
        <taxon>eudicotyledons</taxon>
        <taxon>Gunneridae</taxon>
        <taxon>Pentapetalae</taxon>
        <taxon>rosids</taxon>
        <taxon>fabids</taxon>
        <taxon>Fabales</taxon>
        <taxon>Fabaceae</taxon>
        <taxon>Caesalpinioideae</taxon>
        <taxon>Cassia clade</taxon>
        <taxon>Senna</taxon>
    </lineage>
</organism>
<comment type="caution">
    <text evidence="2">The sequence shown here is derived from an EMBL/GenBank/DDBJ whole genome shotgun (WGS) entry which is preliminary data.</text>
</comment>